<name>A0A2N0WF90_9GAMM</name>
<comment type="caution">
    <text evidence="1">The sequence shown here is derived from an EMBL/GenBank/DDBJ whole genome shotgun (WGS) entry which is preliminary data.</text>
</comment>
<dbReference type="Proteomes" id="UP000233553">
    <property type="component" value="Unassembled WGS sequence"/>
</dbReference>
<dbReference type="GO" id="GO:0006355">
    <property type="term" value="P:regulation of DNA-templated transcription"/>
    <property type="evidence" value="ECO:0007669"/>
    <property type="project" value="InterPro"/>
</dbReference>
<dbReference type="InterPro" id="IPR013321">
    <property type="entry name" value="Arc_rbn_hlx_hlx"/>
</dbReference>
<evidence type="ECO:0000313" key="2">
    <source>
        <dbReference type="Proteomes" id="UP000233553"/>
    </source>
</evidence>
<accession>A0A2N0WF90</accession>
<proteinExistence type="predicted"/>
<dbReference type="Gene3D" id="1.10.1220.10">
    <property type="entry name" value="Met repressor-like"/>
    <property type="match status" value="1"/>
</dbReference>
<dbReference type="EMBL" id="PISJ01000013">
    <property type="protein sequence ID" value="PKF33542.1"/>
    <property type="molecule type" value="Genomic_DNA"/>
</dbReference>
<organism evidence="1 2">
    <name type="scientific">Acinetobacter proteolyticus</name>
    <dbReference type="NCBI Taxonomy" id="1776741"/>
    <lineage>
        <taxon>Bacteria</taxon>
        <taxon>Pseudomonadati</taxon>
        <taxon>Pseudomonadota</taxon>
        <taxon>Gammaproteobacteria</taxon>
        <taxon>Moraxellales</taxon>
        <taxon>Moraxellaceae</taxon>
        <taxon>Acinetobacter</taxon>
    </lineage>
</organism>
<evidence type="ECO:0000313" key="1">
    <source>
        <dbReference type="EMBL" id="PKF33542.1"/>
    </source>
</evidence>
<reference evidence="1 2" key="1">
    <citation type="submission" date="2017-12" db="EMBL/GenBank/DDBJ databases">
        <title>Draft Genome sequences of multiple microbial strains isolated from spacecraft associated surfaces.</title>
        <authorList>
            <person name="Seuylemezian A."/>
            <person name="Vaishampayan P."/>
            <person name="Venkateswaran K."/>
        </authorList>
    </citation>
    <scope>NUCLEOTIDE SEQUENCE [LARGE SCALE GENOMIC DNA]</scope>
    <source>
        <strain evidence="1 2">2P01AA</strain>
    </source>
</reference>
<dbReference type="AlphaFoldDB" id="A0A2N0WF90"/>
<gene>
    <name evidence="1" type="ORF">CW311_11390</name>
</gene>
<sequence>MFHLKYTIDYWRLLKKNNTSLNQEIIDRIKKSFELPNSDITQIPTENLMMELTSRFKGHSVVVIDNQDIKKAP</sequence>
<protein>
    <submittedName>
        <fullName evidence="1">Uncharacterized protein</fullName>
    </submittedName>
</protein>